<reference evidence="2" key="1">
    <citation type="journal article" date="2019" name="Int. J. Syst. Evol. Microbiol.">
        <title>The Global Catalogue of Microorganisms (GCM) 10K type strain sequencing project: providing services to taxonomists for standard genome sequencing and annotation.</title>
        <authorList>
            <consortium name="The Broad Institute Genomics Platform"/>
            <consortium name="The Broad Institute Genome Sequencing Center for Infectious Disease"/>
            <person name="Wu L."/>
            <person name="Ma J."/>
        </authorList>
    </citation>
    <scope>NUCLEOTIDE SEQUENCE [LARGE SCALE GENOMIC DNA]</scope>
    <source>
        <strain evidence="2">NBRC 103166</strain>
    </source>
</reference>
<organism evidence="1 2">
    <name type="scientific">Psychromonas marina</name>
    <dbReference type="NCBI Taxonomy" id="88364"/>
    <lineage>
        <taxon>Bacteria</taxon>
        <taxon>Pseudomonadati</taxon>
        <taxon>Pseudomonadota</taxon>
        <taxon>Gammaproteobacteria</taxon>
        <taxon>Alteromonadales</taxon>
        <taxon>Psychromonadaceae</taxon>
        <taxon>Psychromonas</taxon>
    </lineage>
</organism>
<sequence length="232" mass="26329">MMINDKRILAIIPARGGSKRLPRKNILPMIGKPLISWSIDAAKSSKYIDTVFISTDDEEIQSISLKYGANVPELRPKKLASDTASTESMLLYTLNKYGENYDVVILLQPTSPLRTVDDIDNAVELFVEKHAFSVVSVTSCEHSPLWSNTLPIDSNMKDFINNENLRRSQDLDNFYRLNGAIYIFDIKKLQRYGKICYTKESYACKMSNVNSVDIDTELDFQVAELLLSKKIC</sequence>
<dbReference type="InterPro" id="IPR029044">
    <property type="entry name" value="Nucleotide-diphossugar_trans"/>
</dbReference>
<proteinExistence type="predicted"/>
<keyword evidence="2" id="KW-1185">Reference proteome</keyword>
<dbReference type="Proteomes" id="UP001157353">
    <property type="component" value="Unassembled WGS sequence"/>
</dbReference>
<dbReference type="Gene3D" id="3.90.550.10">
    <property type="entry name" value="Spore Coat Polysaccharide Biosynthesis Protein SpsA, Chain A"/>
    <property type="match status" value="1"/>
</dbReference>
<dbReference type="RefSeq" id="WP_284202155.1">
    <property type="nucleotide sequence ID" value="NZ_BSPQ01000001.1"/>
</dbReference>
<accession>A0ABQ6DVJ7</accession>
<evidence type="ECO:0000313" key="1">
    <source>
        <dbReference type="EMBL" id="GLS89033.1"/>
    </source>
</evidence>
<dbReference type="SUPFAM" id="SSF53448">
    <property type="entry name" value="Nucleotide-diphospho-sugar transferases"/>
    <property type="match status" value="1"/>
</dbReference>
<gene>
    <name evidence="1" type="ORF">GCM10007916_01000</name>
</gene>
<dbReference type="CDD" id="cd02513">
    <property type="entry name" value="CMP-NeuAc_Synthase"/>
    <property type="match status" value="1"/>
</dbReference>
<dbReference type="InterPro" id="IPR050793">
    <property type="entry name" value="CMP-NeuNAc_synthase"/>
</dbReference>
<dbReference type="PANTHER" id="PTHR21485">
    <property type="entry name" value="HAD SUPERFAMILY MEMBERS CMAS AND KDSC"/>
    <property type="match status" value="1"/>
</dbReference>
<evidence type="ECO:0000313" key="2">
    <source>
        <dbReference type="Proteomes" id="UP001157353"/>
    </source>
</evidence>
<dbReference type="InterPro" id="IPR003329">
    <property type="entry name" value="Cytidylyl_trans"/>
</dbReference>
<evidence type="ECO:0008006" key="3">
    <source>
        <dbReference type="Google" id="ProtNLM"/>
    </source>
</evidence>
<dbReference type="Pfam" id="PF02348">
    <property type="entry name" value="CTP_transf_3"/>
    <property type="match status" value="1"/>
</dbReference>
<comment type="caution">
    <text evidence="1">The sequence shown here is derived from an EMBL/GenBank/DDBJ whole genome shotgun (WGS) entry which is preliminary data.</text>
</comment>
<dbReference type="PANTHER" id="PTHR21485:SF6">
    <property type="entry name" value="N-ACYLNEURAMINATE CYTIDYLYLTRANSFERASE-RELATED"/>
    <property type="match status" value="1"/>
</dbReference>
<dbReference type="EMBL" id="BSPQ01000001">
    <property type="protein sequence ID" value="GLS89033.1"/>
    <property type="molecule type" value="Genomic_DNA"/>
</dbReference>
<name>A0ABQ6DVJ7_9GAMM</name>
<protein>
    <recommendedName>
        <fullName evidence="3">Acylneuraminate cytidylyltransferase family protein</fullName>
    </recommendedName>
</protein>